<evidence type="ECO:0000259" key="2">
    <source>
        <dbReference type="PROSITE" id="PS50011"/>
    </source>
</evidence>
<reference evidence="3" key="1">
    <citation type="submission" date="2022-08" db="EMBL/GenBank/DDBJ databases">
        <authorList>
            <consortium name="DOE Joint Genome Institute"/>
            <person name="Min B."/>
            <person name="Riley R."/>
            <person name="Sierra-Patev S."/>
            <person name="Naranjo-Ortiz M."/>
            <person name="Looney B."/>
            <person name="Konkel Z."/>
            <person name="Slot J.C."/>
            <person name="Sakamoto Y."/>
            <person name="Steenwyk J.L."/>
            <person name="Rokas A."/>
            <person name="Carro J."/>
            <person name="Camarero S."/>
            <person name="Ferreira P."/>
            <person name="Molpeceres G."/>
            <person name="Ruiz-Duenas F.J."/>
            <person name="Serrano A."/>
            <person name="Henrissat B."/>
            <person name="Drula E."/>
            <person name="Hughes K.W."/>
            <person name="Mata J.L."/>
            <person name="Ishikawa N.K."/>
            <person name="Vargas-Isla R."/>
            <person name="Ushijima S."/>
            <person name="Smith C.A."/>
            <person name="Ahrendt S."/>
            <person name="Andreopoulos W."/>
            <person name="He G."/>
            <person name="Labutti K."/>
            <person name="Lipzen A."/>
            <person name="Ng V."/>
            <person name="Sandor L."/>
            <person name="Barry K."/>
            <person name="Martinez A.T."/>
            <person name="Xiao Y."/>
            <person name="Gibbons J.G."/>
            <person name="Terashima K."/>
            <person name="Hibbett D.S."/>
            <person name="Grigoriev I.V."/>
        </authorList>
    </citation>
    <scope>NUCLEOTIDE SEQUENCE</scope>
    <source>
        <strain evidence="3">TFB9207</strain>
    </source>
</reference>
<organism evidence="3 4">
    <name type="scientific">Lentinula raphanica</name>
    <dbReference type="NCBI Taxonomy" id="153919"/>
    <lineage>
        <taxon>Eukaryota</taxon>
        <taxon>Fungi</taxon>
        <taxon>Dikarya</taxon>
        <taxon>Basidiomycota</taxon>
        <taxon>Agaricomycotina</taxon>
        <taxon>Agaricomycetes</taxon>
        <taxon>Agaricomycetidae</taxon>
        <taxon>Agaricales</taxon>
        <taxon>Marasmiineae</taxon>
        <taxon>Omphalotaceae</taxon>
        <taxon>Lentinula</taxon>
    </lineage>
</organism>
<dbReference type="PROSITE" id="PS50011">
    <property type="entry name" value="PROTEIN_KINASE_DOM"/>
    <property type="match status" value="1"/>
</dbReference>
<dbReference type="AlphaFoldDB" id="A0AA38P0E3"/>
<evidence type="ECO:0000256" key="1">
    <source>
        <dbReference type="SAM" id="MobiDB-lite"/>
    </source>
</evidence>
<name>A0AA38P0E3_9AGAR</name>
<feature type="domain" description="Protein kinase" evidence="2">
    <location>
        <begin position="63"/>
        <end position="353"/>
    </location>
</feature>
<dbReference type="Gene3D" id="1.10.510.10">
    <property type="entry name" value="Transferase(Phosphotransferase) domain 1"/>
    <property type="match status" value="1"/>
</dbReference>
<accession>A0AA38P0E3</accession>
<dbReference type="GO" id="GO:0005524">
    <property type="term" value="F:ATP binding"/>
    <property type="evidence" value="ECO:0007669"/>
    <property type="project" value="InterPro"/>
</dbReference>
<dbReference type="EMBL" id="MU806597">
    <property type="protein sequence ID" value="KAJ3834008.1"/>
    <property type="molecule type" value="Genomic_DNA"/>
</dbReference>
<dbReference type="InterPro" id="IPR000719">
    <property type="entry name" value="Prot_kinase_dom"/>
</dbReference>
<keyword evidence="4" id="KW-1185">Reference proteome</keyword>
<dbReference type="GO" id="GO:0004672">
    <property type="term" value="F:protein kinase activity"/>
    <property type="evidence" value="ECO:0007669"/>
    <property type="project" value="InterPro"/>
</dbReference>
<evidence type="ECO:0000313" key="3">
    <source>
        <dbReference type="EMBL" id="KAJ3834008.1"/>
    </source>
</evidence>
<comment type="caution">
    <text evidence="3">The sequence shown here is derived from an EMBL/GenBank/DDBJ whole genome shotgun (WGS) entry which is preliminary data.</text>
</comment>
<proteinExistence type="predicted"/>
<evidence type="ECO:0000313" key="4">
    <source>
        <dbReference type="Proteomes" id="UP001163846"/>
    </source>
</evidence>
<sequence>MESGKRSLDSWRTAGASPTSRVELWSPYRQFFQNHGYTLWNVPADNDYDHEPPNDNPRAPDGFSHENEYSANAPRLCCTASPLHFPARTTDNRDVMIALLSDTVVDNNCVKVLRTIATGKNAGIDRNHALPLLHELRYDNLIFGVFPLVSDSFIPTWFVNIAHALETMSQIMEGVAFLHDHLVAHRDLFISNFLNSRRYGFWEPGHENDFLRPRYYIIDFEMAVQYSLDSDPATRTVSGPPIPWEIYKRPPPPEMKLDMPYCPFKADVWQVGKAFLQCVIHIEHDIPDVLKLFRRMSADNTEDRPSAREAVTQLNKIRDGLPQKILHATIKENVHCDVCEVYAYNLLQAGVRD</sequence>
<gene>
    <name evidence="3" type="ORF">F5878DRAFT_569067</name>
</gene>
<protein>
    <recommendedName>
        <fullName evidence="2">Protein kinase domain-containing protein</fullName>
    </recommendedName>
</protein>
<dbReference type="InterPro" id="IPR011009">
    <property type="entry name" value="Kinase-like_dom_sf"/>
</dbReference>
<dbReference type="Proteomes" id="UP001163846">
    <property type="component" value="Unassembled WGS sequence"/>
</dbReference>
<feature type="region of interest" description="Disordered" evidence="1">
    <location>
        <begin position="43"/>
        <end position="66"/>
    </location>
</feature>
<dbReference type="SUPFAM" id="SSF56112">
    <property type="entry name" value="Protein kinase-like (PK-like)"/>
    <property type="match status" value="1"/>
</dbReference>